<dbReference type="Proteomes" id="UP001227964">
    <property type="component" value="Unassembled WGS sequence"/>
</dbReference>
<dbReference type="SUPFAM" id="SSF53448">
    <property type="entry name" value="Nucleotide-diphospho-sugar transferases"/>
    <property type="match status" value="1"/>
</dbReference>
<accession>A0ABT7IGJ3</accession>
<dbReference type="Gene3D" id="3.90.550.10">
    <property type="entry name" value="Spore Coat Polysaccharide Biosynthesis Protein SpsA, Chain A"/>
    <property type="match status" value="1"/>
</dbReference>
<sequence length="144" mass="15386">MQASRVIVVIGHQGEALIRALEGRKVEFLGNDAPAEGMSGSLFAGLRKTTEGRPPDGVMTCLGDMPLIKPSHISGPIQRFSETPGSCVWRPVYKGTRGHPVIFSTGTFDGLSTIQGDTGAKNTTGFMPRRGPRCACPIVMFSPR</sequence>
<dbReference type="GO" id="GO:0016740">
    <property type="term" value="F:transferase activity"/>
    <property type="evidence" value="ECO:0007669"/>
    <property type="project" value="UniProtKB-KW"/>
</dbReference>
<protein>
    <submittedName>
        <fullName evidence="3">NTP transferase domain-containing protein</fullName>
    </submittedName>
</protein>
<dbReference type="EMBL" id="JASSVS010000012">
    <property type="protein sequence ID" value="MDL0433292.1"/>
    <property type="molecule type" value="Genomic_DNA"/>
</dbReference>
<gene>
    <name evidence="3" type="ORF">QPM17_19315</name>
</gene>
<proteinExistence type="predicted"/>
<evidence type="ECO:0000259" key="2">
    <source>
        <dbReference type="Pfam" id="PF12804"/>
    </source>
</evidence>
<organism evidence="3 4">
    <name type="scientific">Marinobacter azerbaijanicus</name>
    <dbReference type="NCBI Taxonomy" id="3050455"/>
    <lineage>
        <taxon>Bacteria</taxon>
        <taxon>Pseudomonadati</taxon>
        <taxon>Pseudomonadota</taxon>
        <taxon>Gammaproteobacteria</taxon>
        <taxon>Pseudomonadales</taxon>
        <taxon>Marinobacteraceae</taxon>
        <taxon>Marinobacter</taxon>
    </lineage>
</organism>
<keyword evidence="4" id="KW-1185">Reference proteome</keyword>
<dbReference type="InterPro" id="IPR029044">
    <property type="entry name" value="Nucleotide-diphossugar_trans"/>
</dbReference>
<reference evidence="3 4" key="1">
    <citation type="submission" date="2023-06" db="EMBL/GenBank/DDBJ databases">
        <title>Marinobacter azerbaijanicus a moderately halophilic, isolated from Urmia Lake in Azerbaijan region of Iran.</title>
        <authorList>
            <person name="Sanchez-Porro C."/>
            <person name="Aghdam E.M."/>
            <person name="Saheb S.M."/>
            <person name="Tarhriz V."/>
            <person name="Kazemi E."/>
            <person name="Ammozegar M.A."/>
            <person name="Ventosa A."/>
            <person name="Hejazi M.S."/>
        </authorList>
    </citation>
    <scope>NUCLEOTIDE SEQUENCE [LARGE SCALE GENOMIC DNA]</scope>
    <source>
        <strain evidence="3 4">TBZ242</strain>
    </source>
</reference>
<evidence type="ECO:0000313" key="4">
    <source>
        <dbReference type="Proteomes" id="UP001227964"/>
    </source>
</evidence>
<keyword evidence="1" id="KW-0460">Magnesium</keyword>
<comment type="caution">
    <text evidence="3">The sequence shown here is derived from an EMBL/GenBank/DDBJ whole genome shotgun (WGS) entry which is preliminary data.</text>
</comment>
<name>A0ABT7IGJ3_9GAMM</name>
<dbReference type="PANTHER" id="PTHR43777">
    <property type="entry name" value="MOLYBDENUM COFACTOR CYTIDYLYLTRANSFERASE"/>
    <property type="match status" value="1"/>
</dbReference>
<evidence type="ECO:0000313" key="3">
    <source>
        <dbReference type="EMBL" id="MDL0433292.1"/>
    </source>
</evidence>
<dbReference type="Pfam" id="PF12804">
    <property type="entry name" value="NTP_transf_3"/>
    <property type="match status" value="1"/>
</dbReference>
<dbReference type="InterPro" id="IPR025877">
    <property type="entry name" value="MobA-like_NTP_Trfase"/>
</dbReference>
<dbReference type="RefSeq" id="WP_285392964.1">
    <property type="nucleotide sequence ID" value="NZ_JASSVS010000012.1"/>
</dbReference>
<feature type="domain" description="MobA-like NTP transferase" evidence="2">
    <location>
        <begin position="3"/>
        <end position="122"/>
    </location>
</feature>
<keyword evidence="3" id="KW-0808">Transferase</keyword>
<evidence type="ECO:0000256" key="1">
    <source>
        <dbReference type="ARBA" id="ARBA00022842"/>
    </source>
</evidence>
<dbReference type="PANTHER" id="PTHR43777:SF1">
    <property type="entry name" value="MOLYBDENUM COFACTOR CYTIDYLYLTRANSFERASE"/>
    <property type="match status" value="1"/>
</dbReference>